<keyword evidence="2" id="KW-1185">Reference proteome</keyword>
<feature type="compositionally biased region" description="Basic and acidic residues" evidence="1">
    <location>
        <begin position="35"/>
        <end position="47"/>
    </location>
</feature>
<feature type="region of interest" description="Disordered" evidence="1">
    <location>
        <begin position="2565"/>
        <end position="2591"/>
    </location>
</feature>
<feature type="compositionally biased region" description="Basic and acidic residues" evidence="1">
    <location>
        <begin position="2578"/>
        <end position="2591"/>
    </location>
</feature>
<evidence type="ECO:0000313" key="2">
    <source>
        <dbReference type="Proteomes" id="UP000829999"/>
    </source>
</evidence>
<feature type="compositionally biased region" description="Polar residues" evidence="1">
    <location>
        <begin position="1283"/>
        <end position="1295"/>
    </location>
</feature>
<feature type="compositionally biased region" description="Basic residues" evidence="1">
    <location>
        <begin position="58"/>
        <end position="67"/>
    </location>
</feature>
<evidence type="ECO:0000256" key="1">
    <source>
        <dbReference type="SAM" id="MobiDB-lite"/>
    </source>
</evidence>
<evidence type="ECO:0000313" key="3">
    <source>
        <dbReference type="RefSeq" id="XP_050557402.1"/>
    </source>
</evidence>
<feature type="region of interest" description="Disordered" evidence="1">
    <location>
        <begin position="1274"/>
        <end position="1295"/>
    </location>
</feature>
<accession>A0A9R0F1Q9</accession>
<feature type="region of interest" description="Disordered" evidence="1">
    <location>
        <begin position="1360"/>
        <end position="1383"/>
    </location>
</feature>
<feature type="region of interest" description="Disordered" evidence="1">
    <location>
        <begin position="1"/>
        <end position="95"/>
    </location>
</feature>
<feature type="compositionally biased region" description="Basic and acidic residues" evidence="1">
    <location>
        <begin position="252"/>
        <end position="276"/>
    </location>
</feature>
<reference evidence="3" key="1">
    <citation type="submission" date="2025-08" db="UniProtKB">
        <authorList>
            <consortium name="RefSeq"/>
        </authorList>
    </citation>
    <scope>IDENTIFICATION</scope>
    <source>
        <tissue evidence="3">Whole larval tissue</tissue>
    </source>
</reference>
<proteinExistence type="predicted"/>
<gene>
    <name evidence="3" type="primary">LOC118261828</name>
</gene>
<feature type="compositionally biased region" description="Polar residues" evidence="1">
    <location>
        <begin position="68"/>
        <end position="80"/>
    </location>
</feature>
<feature type="compositionally biased region" description="Basic and acidic residues" evidence="1">
    <location>
        <begin position="1"/>
        <end position="19"/>
    </location>
</feature>
<organism evidence="2 3">
    <name type="scientific">Spodoptera frugiperda</name>
    <name type="common">Fall armyworm</name>
    <dbReference type="NCBI Taxonomy" id="7108"/>
    <lineage>
        <taxon>Eukaryota</taxon>
        <taxon>Metazoa</taxon>
        <taxon>Ecdysozoa</taxon>
        <taxon>Arthropoda</taxon>
        <taxon>Hexapoda</taxon>
        <taxon>Insecta</taxon>
        <taxon>Pterygota</taxon>
        <taxon>Neoptera</taxon>
        <taxon>Endopterygota</taxon>
        <taxon>Lepidoptera</taxon>
        <taxon>Glossata</taxon>
        <taxon>Ditrysia</taxon>
        <taxon>Noctuoidea</taxon>
        <taxon>Noctuidae</taxon>
        <taxon>Amphipyrinae</taxon>
        <taxon>Spodoptera</taxon>
    </lineage>
</organism>
<sequence length="3135" mass="353043">MSKAKRVLEKKKEGVDKATNKSVSKKSESSQLRESIAEIKHKVHTSDVDSDSSYSTSGRRRTLKRMRANSSLFTASSQGSGIPYTKKGNNKEKEPCPCLKTSKRESVLEFKDILLPSCSSSSCSAVIKVKENERGHQTSDSILKKVKGADRTKYQPVLKNLKSLTSIESEEELLDITGGKGKTRQASTSLKVKKAKHIDPAELGPISKKLKTGTKAAQEPPALPASKKVKHLPRPQMSDGKLKNTSPTQSSRHMDKKDDKRLSETKLDKGKSMDPTDLVKCKRCRKAELEMADILPITSYSSNSITKGNKNKKKGQQYIILKRIKSTERGGQETCVQKVRCIPFRGSEVELKTILPRRSINRSMVTIRIKGKNSLPRTPKKVNGSILNKLRSLSFLKSQTESNVVLPQRSHGLHIIKERKQVGHLSNRWGPSSHTALKKIKSVHQAKQGSFLKRFICMPFVKPEESNSISPKRSDKTCRINRRRIIKTTKRKRNRWKRSSPTVLKKVKSIDHSRHKSILRRLTSVPFLKSEVELKSIFPTKSSSRGSIKSSKVMIGKAKRQCLRSQRPSRTALKKTKSFHDIKQQSILQKLKSIPFLKSEVELKNILPARSKDRRVTSKEIKISVKKKSRPHPSRTVLKKVKSIDGAKHDSILKKLRSIPFLKSEVELKNILPTGSTYSAKGKQKQKRSSIFAPRVVTKVKSHHTLYKPLLDKFKSVPHLKSEKELKNIWPTWSQSKMCKRKIRFGHCKRRSKRRDIKLLKNRKPVDRVKLKMKPLLTSDYEMLSPARLHSGKDEAASIIREAMKKYHMSEADWDNMDDTYAFKKPYKSKSNIVHLNKSEIINKLCSKEGEAEIVYAIRKAIRRGDVSPSLLDMVINNEIHLGLKEHSLLNYLGSKNHVKPMCKREIFFKLRTDEGVDQITKRVADAIKMGKISPYLIEMMINKDKEIKFLKKQKANQGSELVTKEQIIRNLCSSDGELCIIKQVRNAIRKGQVPPSVIPTNIIDKDPSKPLFGRSSSKKCEKYEVLSRIGTKEGEAMFLRQIDRAITTGQISPSALELMINGDVDRHCEMIKLKNKQVTADLDPDVAKELEIAIRNGDIPPSLAIMIENQSKTCRQVDKSQELVVDRRDRKSDTIQELCKVKTQSTPARKLKLKTKQLDTKSLLPTFIPKIICMCKKIQTRNKKGNAFSQARDKRKLKNKTSLVDLSAQRKKKKLKKKLRSTLTKLLNENKHNRAASCLCQTTMATGTSTKPIKYKRKTEELRSTLTKLLDENKHGMEGSCPSITTKSTTMSTQPIRFTRRRRVTRASFESMPKEQYLVSERESMTTIRSAMKKFRLSIRKRLSSPSMLLMDIVPSGKQSAGKPCMSTGQLMQPKSERKMNESLQLRDMEAVRRKICKMVKSGKASPSLITMISRKDMGDVVHPSNYKTQVISNILKAIKRGTLSPAVLYDVLYNIKPMDTKHQVIQKVLNAIAKRHVTPTNMESVMAEVYGCDSATPILNPVRNAVKKEKIPVDVLRHVLDNVEPNEDRCKIVLNIHKALEKSLLPQSVIDELLFEKPDVEFIAKKPEKIRSILKVSSKSIAPSRRIPVLETPITVDSTEEIMKKVSKAVAERSLSSGVLDDLTNICPKDNRTQFLNKVRKAIAKHHVMPAARDQILSSIQENDDKAKILKKVRKAAEKCEIPIYCLSEILDSLRPDDSKCEVIEKIKKAIEKKMVPSHVMEDIFGKEPQPGDNILIMMNNVREAMKCGVLPLAVMNEIFSKVSPNDNETQVIKKIRKAGAKHCVKKQVIDDILKVEKIKDSKSNLLLNVRTAISRGELSPAVMDDILANVKPKDNKDEVKMKIWKAIAKEHITSTVLLEVLAKVQDSKDKFEIIQNINNAIHNEQLPPALMNELLAHISTCDKHSQVADKVKQVLKKRYVPPRVINNIFGNLKRGRSKSEFVIEKIFQQTKNNESQTDLIKKAKNKGLITAIDKDKLLANVTSCATGSQTFMNYRKAPEMQHVAPSVKSVVLTKIFAQNKKSEVLTRVGKAVERGQVPSEVLMEVLNKINVNDDKLAVTDKVQKVLEKRHLPDKVIHNIMASKRPSDTKTQILRNVQKAVSRGCLSPVVMDDVLARMRDKDTVIGVLIKVRKALEKQHLPAHVLNNIMFSKPSDSKTDFLKNVRNAISKKQISPAFMDDIQESVSLRDSKSKVFEKIRKAVRKRHVTPSTMNQVMAKVQASRNKSDILNNVRKAVEKGQIPPDIFCEILATVQKCDDKSKVTEKVRQVVAKRRVSHGVLEEILGKQQVQQPCYNKSEIVKNISTAVKMGQLSPSVVDDIVTNVHPADSKTQALKKINKAITRKHVTPFIMNEVLTNIKDCDDIPEIMANIHEAIEKGQLPPEILGDIINKVRPKDKKKQVIGKVRKALKKRQVPPHVLDGIFATKPPSCVRIDIMDKVRKASKIELIPLGDLGETKAVRPKDIMKCKCNVDVVNEKVQHALQKKPVPSCVTNDSVASKQLSVSKSEIAKHLQKALGHRKLSTSMLEEIVSNIHPDDNKSQVSKKICKAVGKKRMTPSMWNLIPPDINESDGSTGDTKKVCKGADKGHKPSVVMDDKLARVLPDDHKTDVPKKVSRAAQMRKVSRGVILDITKYLRPRHENPIVEKGAIVMGEMSPSLETKLNGLAGNDRASCRRSIFIKHYRKGKNKIRVPPPVREDMYAELLASENKAQIVKNVRKAAERGLLSREVMNEILLSVQSSDTKSVISDKVRCVIDKKIVLDNKVSKLQPLGDNKAKVVENLRQAVKNGQISPDVLDEVLLNVHNNDTRSLVMRKVHKAIAKNHVSPHVMADVLANVNKSKNNIEIIKHVRKAVVNEQIPAAVLNEVLAEIQPRDKKAQAANKVQIALMKRQVPDHVMNNINEILKPKDLSSDHGKARKHVTPVAPASCGTGAMEQVMADVKTGKNRCEVLCKLRKAVNKGKLPRAVMEDIIADIRPVDKKSDIVNKVQKVLTKPRPPTEVNKKDVCNQKSDQKTKVLQKVGEAVNKGQLSRCVLDELTEAIHPEDKKCEIKKKVCKAIAKRHVTNAVAENVLADVYKSHNKCDVFKRVEKAVHKGQLPQSILDDIVVNLKLSDNKSTVIKKVCKGNINFQLIT</sequence>
<name>A0A9R0F1Q9_SPOFR</name>
<dbReference type="OrthoDB" id="7442760at2759"/>
<protein>
    <submittedName>
        <fullName evidence="3">Uncharacterized protein LOC118261828</fullName>
    </submittedName>
</protein>
<dbReference type="Proteomes" id="UP000829999">
    <property type="component" value="Chromosome 20"/>
</dbReference>
<feature type="region of interest" description="Disordered" evidence="1">
    <location>
        <begin position="177"/>
        <end position="196"/>
    </location>
</feature>
<feature type="region of interest" description="Disordered" evidence="1">
    <location>
        <begin position="202"/>
        <end position="276"/>
    </location>
</feature>
<dbReference type="RefSeq" id="XP_050557402.1">
    <property type="nucleotide sequence ID" value="XM_050701445.1"/>
</dbReference>
<dbReference type="GeneID" id="118261828"/>